<dbReference type="EMBL" id="JAUMVS010000312">
    <property type="protein sequence ID" value="MDO4842794.1"/>
    <property type="molecule type" value="Genomic_DNA"/>
</dbReference>
<evidence type="ECO:0000256" key="6">
    <source>
        <dbReference type="SAM" id="SignalP"/>
    </source>
</evidence>
<keyword evidence="3" id="KW-0472">Membrane</keyword>
<dbReference type="PANTHER" id="PTHR41164:SF1">
    <property type="entry name" value="CURLI PRODUCTION ASSEMBLY_TRANSPORT COMPONENT CSGG"/>
    <property type="match status" value="1"/>
</dbReference>
<sequence length="244" mass="26330">MVRKILMQVVLLVSVLISSTCFAGLGNYPNIAIMPFSNHASVSTNTDSGVQGQISLTDAGVASDYVLDALLDSDRFSIIEREQMQAIMSEHHLNLTGMVNPATAVQIGRLTGVKYIVYGSVVGCSLKEKTIGYDNNTIGGVGNNQHTVIANVVARFIDVETGRIVLAARGKGESTSTYNEIKWKKLDLYSDADGTNSFGHTVKFGTKEVSQEQVHNAIAKAADDLVYGKMGILAKMDGTARRRR</sequence>
<dbReference type="Gene3D" id="3.40.50.10610">
    <property type="entry name" value="ABC-type transport auxiliary lipoprotein component"/>
    <property type="match status" value="1"/>
</dbReference>
<comment type="caution">
    <text evidence="7">The sequence shown here is derived from an EMBL/GenBank/DDBJ whole genome shotgun (WGS) entry which is preliminary data.</text>
</comment>
<gene>
    <name evidence="7" type="ORF">Q3982_08985</name>
</gene>
<evidence type="ECO:0000256" key="4">
    <source>
        <dbReference type="ARBA" id="ARBA00023139"/>
    </source>
</evidence>
<dbReference type="Proteomes" id="UP001168575">
    <property type="component" value="Unassembled WGS sequence"/>
</dbReference>
<keyword evidence="8" id="KW-1185">Reference proteome</keyword>
<feature type="signal peptide" evidence="6">
    <location>
        <begin position="1"/>
        <end position="23"/>
    </location>
</feature>
<protein>
    <submittedName>
        <fullName evidence="7">CsgG/HfaB family protein</fullName>
    </submittedName>
</protein>
<keyword evidence="4" id="KW-0564">Palmitate</keyword>
<accession>A0AA43RJX0</accession>
<dbReference type="AlphaFoldDB" id="A0AA43RJX0"/>
<reference evidence="7" key="1">
    <citation type="submission" date="2023-07" db="EMBL/GenBank/DDBJ databases">
        <title>Between Cages and Wild: Unraveling the Impact of Captivity on Animal Microbiomes and Antimicrobial Resistance.</title>
        <authorList>
            <person name="Schmartz G.P."/>
            <person name="Rehner J."/>
            <person name="Schuff M.J."/>
            <person name="Becker S.L."/>
            <person name="Kravczyk M."/>
            <person name="Gurevich A."/>
            <person name="Francke R."/>
            <person name="Mueller R."/>
            <person name="Keller V."/>
            <person name="Keller A."/>
        </authorList>
    </citation>
    <scope>NUCLEOTIDE SEQUENCE</scope>
    <source>
        <strain evidence="7">S12M_St_49</strain>
    </source>
</reference>
<dbReference type="PANTHER" id="PTHR41164">
    <property type="entry name" value="CURLI PRODUCTION ASSEMBLY/TRANSPORT COMPONENT CSGG"/>
    <property type="match status" value="1"/>
</dbReference>
<name>A0AA43RJX0_9ACTN</name>
<evidence type="ECO:0000313" key="7">
    <source>
        <dbReference type="EMBL" id="MDO4842794.1"/>
    </source>
</evidence>
<evidence type="ECO:0000256" key="3">
    <source>
        <dbReference type="ARBA" id="ARBA00023136"/>
    </source>
</evidence>
<keyword evidence="5" id="KW-0449">Lipoprotein</keyword>
<keyword evidence="1" id="KW-1003">Cell membrane</keyword>
<evidence type="ECO:0000256" key="1">
    <source>
        <dbReference type="ARBA" id="ARBA00022475"/>
    </source>
</evidence>
<dbReference type="InterPro" id="IPR005534">
    <property type="entry name" value="Curli_assmbl/transp-comp_CsgG"/>
</dbReference>
<evidence type="ECO:0000313" key="8">
    <source>
        <dbReference type="Proteomes" id="UP001168575"/>
    </source>
</evidence>
<dbReference type="Pfam" id="PF03783">
    <property type="entry name" value="CsgG"/>
    <property type="match status" value="1"/>
</dbReference>
<organism evidence="7 8">
    <name type="scientific">Phoenicibacter congonensis</name>
    <dbReference type="NCBI Taxonomy" id="1944646"/>
    <lineage>
        <taxon>Bacteria</taxon>
        <taxon>Bacillati</taxon>
        <taxon>Actinomycetota</taxon>
        <taxon>Coriobacteriia</taxon>
        <taxon>Eggerthellales</taxon>
        <taxon>Eggerthellaceae</taxon>
        <taxon>Phoenicibacter</taxon>
    </lineage>
</organism>
<proteinExistence type="predicted"/>
<evidence type="ECO:0000256" key="2">
    <source>
        <dbReference type="ARBA" id="ARBA00022729"/>
    </source>
</evidence>
<keyword evidence="2 6" id="KW-0732">Signal</keyword>
<feature type="chain" id="PRO_5041376924" evidence="6">
    <location>
        <begin position="24"/>
        <end position="244"/>
    </location>
</feature>
<evidence type="ECO:0000256" key="5">
    <source>
        <dbReference type="ARBA" id="ARBA00023288"/>
    </source>
</evidence>
<dbReference type="GO" id="GO:0030288">
    <property type="term" value="C:outer membrane-bounded periplasmic space"/>
    <property type="evidence" value="ECO:0007669"/>
    <property type="project" value="InterPro"/>
</dbReference>